<accession>A0AAE1Y625</accession>
<evidence type="ECO:0000256" key="2">
    <source>
        <dbReference type="ARBA" id="ARBA00022692"/>
    </source>
</evidence>
<evidence type="ECO:0000313" key="10">
    <source>
        <dbReference type="EMBL" id="KAK4423886.1"/>
    </source>
</evidence>
<reference evidence="10" key="1">
    <citation type="submission" date="2020-06" db="EMBL/GenBank/DDBJ databases">
        <authorList>
            <person name="Li T."/>
            <person name="Hu X."/>
            <person name="Zhang T."/>
            <person name="Song X."/>
            <person name="Zhang H."/>
            <person name="Dai N."/>
            <person name="Sheng W."/>
            <person name="Hou X."/>
            <person name="Wei L."/>
        </authorList>
    </citation>
    <scope>NUCLEOTIDE SEQUENCE</scope>
    <source>
        <strain evidence="10">3651</strain>
        <tissue evidence="10">Leaf</tissue>
    </source>
</reference>
<feature type="transmembrane region" description="Helical" evidence="6">
    <location>
        <begin position="310"/>
        <end position="330"/>
    </location>
</feature>
<sequence length="495" mass="56684">MHENLHYHVVCFFLLFFSFRSVRSEIQTFELSSDARPFILFEDFGFSNPGYISINISSISIATTRSIFIPTKLSLMGFFYAPTPARQAIKLAFLKDICIIGKPFIFPIFTFDEKTILSQPHFNKTVLVTVPDLYYIFFVNCAKNSSVSMTVNLETYNIKPNGDRDYIDEHFASLPTTLFVFALFFFSFLVTWSYACNQNKHYVHKIHIVMTILLFLKFLELICYANSQNSIRRSGLPHGWNILWLATNFARNMLFIIVIMLIGAGWSLFRPTLKEPQICAMSVSIFLQILASTCFILIHGVGPSDKNYRYWILTFYAFDFLCCVMIMLPARKSVDELGLNSRMEGKEAKRLTHKKVYENFVLALYLYVGLTRLAVFALRTTTSFKFWCSSIALELSIEVMFYIVVYLMFWPNERYDYVVVEDREEESASAASPGGSRSIQSNTFTNEGTILTFVLKRSSAVASSSQHSFSSAPVLEWKVAILGPSEGLVNHPLFL</sequence>
<evidence type="ECO:0000256" key="3">
    <source>
        <dbReference type="ARBA" id="ARBA00022729"/>
    </source>
</evidence>
<feature type="transmembrane region" description="Helical" evidence="6">
    <location>
        <begin position="208"/>
        <end position="227"/>
    </location>
</feature>
<feature type="domain" description="GOST seven transmembrane" evidence="8">
    <location>
        <begin position="180"/>
        <end position="410"/>
    </location>
</feature>
<evidence type="ECO:0000256" key="6">
    <source>
        <dbReference type="SAM" id="Phobius"/>
    </source>
</evidence>
<feature type="transmembrane region" description="Helical" evidence="6">
    <location>
        <begin position="242"/>
        <end position="266"/>
    </location>
</feature>
<evidence type="ECO:0000259" key="8">
    <source>
        <dbReference type="Pfam" id="PF06814"/>
    </source>
</evidence>
<feature type="chain" id="PRO_5042296210" evidence="7">
    <location>
        <begin position="25"/>
        <end position="495"/>
    </location>
</feature>
<comment type="caution">
    <text evidence="10">The sequence shown here is derived from an EMBL/GenBank/DDBJ whole genome shotgun (WGS) entry which is preliminary data.</text>
</comment>
<comment type="subcellular location">
    <subcellularLocation>
        <location evidence="1">Membrane</location>
        <topology evidence="1">Multi-pass membrane protein</topology>
    </subcellularLocation>
</comment>
<dbReference type="Pfam" id="PF21904">
    <property type="entry name" value="CAND6-7_N"/>
    <property type="match status" value="1"/>
</dbReference>
<evidence type="ECO:0000256" key="7">
    <source>
        <dbReference type="SAM" id="SignalP"/>
    </source>
</evidence>
<dbReference type="GO" id="GO:0016020">
    <property type="term" value="C:membrane"/>
    <property type="evidence" value="ECO:0007669"/>
    <property type="project" value="UniProtKB-SubCell"/>
</dbReference>
<protein>
    <submittedName>
        <fullName evidence="10">Protein CANDIDATE G-PROTEIN COUPLED RECEPTOR 7</fullName>
    </submittedName>
</protein>
<evidence type="ECO:0000259" key="9">
    <source>
        <dbReference type="Pfam" id="PF21904"/>
    </source>
</evidence>
<dbReference type="Pfam" id="PF06814">
    <property type="entry name" value="GOST_TM"/>
    <property type="match status" value="1"/>
</dbReference>
<name>A0AAE1Y625_9LAMI</name>
<evidence type="ECO:0000256" key="5">
    <source>
        <dbReference type="ARBA" id="ARBA00023136"/>
    </source>
</evidence>
<evidence type="ECO:0000256" key="1">
    <source>
        <dbReference type="ARBA" id="ARBA00004141"/>
    </source>
</evidence>
<dbReference type="Proteomes" id="UP001293254">
    <property type="component" value="Unassembled WGS sequence"/>
</dbReference>
<dbReference type="PANTHER" id="PTHR21229">
    <property type="entry name" value="LUNG SEVEN TRANSMEMBRANE RECEPTOR"/>
    <property type="match status" value="1"/>
</dbReference>
<keyword evidence="2 6" id="KW-0812">Transmembrane</keyword>
<evidence type="ECO:0000313" key="11">
    <source>
        <dbReference type="Proteomes" id="UP001293254"/>
    </source>
</evidence>
<keyword evidence="5 6" id="KW-0472">Membrane</keyword>
<reference evidence="10" key="2">
    <citation type="journal article" date="2024" name="Plant">
        <title>Genomic evolution and insights into agronomic trait innovations of Sesamum species.</title>
        <authorList>
            <person name="Miao H."/>
            <person name="Wang L."/>
            <person name="Qu L."/>
            <person name="Liu H."/>
            <person name="Sun Y."/>
            <person name="Le M."/>
            <person name="Wang Q."/>
            <person name="Wei S."/>
            <person name="Zheng Y."/>
            <person name="Lin W."/>
            <person name="Duan Y."/>
            <person name="Cao H."/>
            <person name="Xiong S."/>
            <person name="Wang X."/>
            <person name="Wei L."/>
            <person name="Li C."/>
            <person name="Ma Q."/>
            <person name="Ju M."/>
            <person name="Zhao R."/>
            <person name="Li G."/>
            <person name="Mu C."/>
            <person name="Tian Q."/>
            <person name="Mei H."/>
            <person name="Zhang T."/>
            <person name="Gao T."/>
            <person name="Zhang H."/>
        </authorList>
    </citation>
    <scope>NUCLEOTIDE SEQUENCE</scope>
    <source>
        <strain evidence="10">3651</strain>
    </source>
</reference>
<dbReference type="InterPro" id="IPR054103">
    <property type="entry name" value="CAND6-7_N"/>
</dbReference>
<dbReference type="EMBL" id="JACGWO010000007">
    <property type="protein sequence ID" value="KAK4423886.1"/>
    <property type="molecule type" value="Genomic_DNA"/>
</dbReference>
<dbReference type="AlphaFoldDB" id="A0AAE1Y625"/>
<organism evidence="10 11">
    <name type="scientific">Sesamum alatum</name>
    <dbReference type="NCBI Taxonomy" id="300844"/>
    <lineage>
        <taxon>Eukaryota</taxon>
        <taxon>Viridiplantae</taxon>
        <taxon>Streptophyta</taxon>
        <taxon>Embryophyta</taxon>
        <taxon>Tracheophyta</taxon>
        <taxon>Spermatophyta</taxon>
        <taxon>Magnoliopsida</taxon>
        <taxon>eudicotyledons</taxon>
        <taxon>Gunneridae</taxon>
        <taxon>Pentapetalae</taxon>
        <taxon>asterids</taxon>
        <taxon>lamiids</taxon>
        <taxon>Lamiales</taxon>
        <taxon>Pedaliaceae</taxon>
        <taxon>Sesamum</taxon>
    </lineage>
</organism>
<feature type="domain" description="CAND6/7 N-terminal" evidence="9">
    <location>
        <begin position="28"/>
        <end position="157"/>
    </location>
</feature>
<keyword evidence="3 7" id="KW-0732">Signal</keyword>
<proteinExistence type="predicted"/>
<feature type="signal peptide" evidence="7">
    <location>
        <begin position="1"/>
        <end position="24"/>
    </location>
</feature>
<keyword evidence="10" id="KW-0675">Receptor</keyword>
<feature type="transmembrane region" description="Helical" evidence="6">
    <location>
        <begin position="356"/>
        <end position="378"/>
    </location>
</feature>
<dbReference type="InterPro" id="IPR009637">
    <property type="entry name" value="GPR107/GPR108-like"/>
</dbReference>
<dbReference type="GO" id="GO:0005794">
    <property type="term" value="C:Golgi apparatus"/>
    <property type="evidence" value="ECO:0007669"/>
    <property type="project" value="TreeGrafter"/>
</dbReference>
<feature type="transmembrane region" description="Helical" evidence="6">
    <location>
        <begin position="178"/>
        <end position="196"/>
    </location>
</feature>
<feature type="transmembrane region" description="Helical" evidence="6">
    <location>
        <begin position="278"/>
        <end position="298"/>
    </location>
</feature>
<dbReference type="PANTHER" id="PTHR21229:SF72">
    <property type="entry name" value="(RAPE) HYPOTHETICAL PROTEIN"/>
    <property type="match status" value="1"/>
</dbReference>
<keyword evidence="11" id="KW-1185">Reference proteome</keyword>
<dbReference type="InterPro" id="IPR053937">
    <property type="entry name" value="GOST_TM"/>
</dbReference>
<evidence type="ECO:0000256" key="4">
    <source>
        <dbReference type="ARBA" id="ARBA00022989"/>
    </source>
</evidence>
<keyword evidence="4 6" id="KW-1133">Transmembrane helix</keyword>
<gene>
    <name evidence="10" type="ORF">Salat_1971500</name>
</gene>
<feature type="transmembrane region" description="Helical" evidence="6">
    <location>
        <begin position="384"/>
        <end position="409"/>
    </location>
</feature>